<sequence>MTTDPAPDVPTLQALLRRDGYAFLGGDAMRRLLEDGGALDDWPAFAASWDDLAPDAYLAARGRQRRRRHAVFAAGAAGPVRREPRQPHYQSLDYNPLQGGIERWFEPILPAVAEGATLRRILAFGRDFFGALAPATRRWRVEVHQFRIEARAGAAGEPTPEGVHRDGVDYVLVLLVDRANIERGTTTIHRPDGGLLGSFTLARPLDAALVDDARVCHGVTPVVPHDPQRPAHRDVLVVTYRAEATAGEPPAGQGSTA</sequence>
<gene>
    <name evidence="1" type="ORF">C7456_10534</name>
</gene>
<evidence type="ECO:0000313" key="1">
    <source>
        <dbReference type="EMBL" id="PWK88505.1"/>
    </source>
</evidence>
<name>A0A316I6X0_9GAMM</name>
<evidence type="ECO:0008006" key="3">
    <source>
        <dbReference type="Google" id="ProtNLM"/>
    </source>
</evidence>
<dbReference type="Pfam" id="PF10014">
    <property type="entry name" value="2OG-Fe_Oxy_2"/>
    <property type="match status" value="1"/>
</dbReference>
<dbReference type="GO" id="GO:0051213">
    <property type="term" value="F:dioxygenase activity"/>
    <property type="evidence" value="ECO:0007669"/>
    <property type="project" value="InterPro"/>
</dbReference>
<dbReference type="InterPro" id="IPR018724">
    <property type="entry name" value="2OG-Fe_dioxygenase"/>
</dbReference>
<dbReference type="AlphaFoldDB" id="A0A316I6X0"/>
<accession>A0A316I6X0</accession>
<dbReference type="Proteomes" id="UP000245812">
    <property type="component" value="Unassembled WGS sequence"/>
</dbReference>
<dbReference type="EMBL" id="QGHC01000005">
    <property type="protein sequence ID" value="PWK88505.1"/>
    <property type="molecule type" value="Genomic_DNA"/>
</dbReference>
<proteinExistence type="predicted"/>
<comment type="caution">
    <text evidence="1">The sequence shown here is derived from an EMBL/GenBank/DDBJ whole genome shotgun (WGS) entry which is preliminary data.</text>
</comment>
<protein>
    <recommendedName>
        <fullName evidence="3">2OG-Fe dioxygenase family protein</fullName>
    </recommendedName>
</protein>
<organism evidence="1 2">
    <name type="scientific">Fulvimonas soli</name>
    <dbReference type="NCBI Taxonomy" id="155197"/>
    <lineage>
        <taxon>Bacteria</taxon>
        <taxon>Pseudomonadati</taxon>
        <taxon>Pseudomonadota</taxon>
        <taxon>Gammaproteobacteria</taxon>
        <taxon>Lysobacterales</taxon>
        <taxon>Rhodanobacteraceae</taxon>
        <taxon>Fulvimonas</taxon>
    </lineage>
</organism>
<reference evidence="1 2" key="1">
    <citation type="submission" date="2018-05" db="EMBL/GenBank/DDBJ databases">
        <title>Genomic Encyclopedia of Type Strains, Phase IV (KMG-IV): sequencing the most valuable type-strain genomes for metagenomic binning, comparative biology and taxonomic classification.</title>
        <authorList>
            <person name="Goeker M."/>
        </authorList>
    </citation>
    <scope>NUCLEOTIDE SEQUENCE [LARGE SCALE GENOMIC DNA]</scope>
    <source>
        <strain evidence="1 2">DSM 14263</strain>
    </source>
</reference>
<keyword evidence="2" id="KW-1185">Reference proteome</keyword>
<dbReference type="OrthoDB" id="6681382at2"/>
<dbReference type="RefSeq" id="WP_109723127.1">
    <property type="nucleotide sequence ID" value="NZ_MSZV01000025.1"/>
</dbReference>
<dbReference type="Gene3D" id="2.60.120.620">
    <property type="entry name" value="q2cbj1_9rhob like domain"/>
    <property type="match status" value="1"/>
</dbReference>
<evidence type="ECO:0000313" key="2">
    <source>
        <dbReference type="Proteomes" id="UP000245812"/>
    </source>
</evidence>